<evidence type="ECO:0000256" key="1">
    <source>
        <dbReference type="SAM" id="MobiDB-lite"/>
    </source>
</evidence>
<proteinExistence type="predicted"/>
<feature type="region of interest" description="Disordered" evidence="1">
    <location>
        <begin position="170"/>
        <end position="204"/>
    </location>
</feature>
<organism evidence="4 5">
    <name type="scientific">Hibiscus syriacus</name>
    <name type="common">Rose of Sharon</name>
    <dbReference type="NCBI Taxonomy" id="106335"/>
    <lineage>
        <taxon>Eukaryota</taxon>
        <taxon>Viridiplantae</taxon>
        <taxon>Streptophyta</taxon>
        <taxon>Embryophyta</taxon>
        <taxon>Tracheophyta</taxon>
        <taxon>Spermatophyta</taxon>
        <taxon>Magnoliopsida</taxon>
        <taxon>eudicotyledons</taxon>
        <taxon>Gunneridae</taxon>
        <taxon>Pentapetalae</taxon>
        <taxon>rosids</taxon>
        <taxon>malvids</taxon>
        <taxon>Malvales</taxon>
        <taxon>Malvaceae</taxon>
        <taxon>Malvoideae</taxon>
        <taxon>Hibiscus</taxon>
    </lineage>
</organism>
<accession>A0A6A2ZNI8</accession>
<keyword evidence="4" id="KW-0378">Hydrolase</keyword>
<evidence type="ECO:0000259" key="2">
    <source>
        <dbReference type="Pfam" id="PF06075"/>
    </source>
</evidence>
<evidence type="ECO:0000313" key="4">
    <source>
        <dbReference type="EMBL" id="KAE8692682.1"/>
    </source>
</evidence>
<feature type="region of interest" description="Disordered" evidence="1">
    <location>
        <begin position="86"/>
        <end position="110"/>
    </location>
</feature>
<feature type="domain" description="DUF936" evidence="2">
    <location>
        <begin position="1"/>
        <end position="47"/>
    </location>
</feature>
<evidence type="ECO:0000313" key="5">
    <source>
        <dbReference type="Proteomes" id="UP000436088"/>
    </source>
</evidence>
<dbReference type="EMBL" id="VEPZ02001131">
    <property type="protein sequence ID" value="KAE8692682.1"/>
    <property type="molecule type" value="Genomic_DNA"/>
</dbReference>
<sequence length="512" mass="58204">MILNNKLHIGQFIYVKELESAYPVPLLKGLRPIPGKKPFDKYPKDLIGMDIMETPLLVQQRSERARSISPYKAPLRNRRASIGGLNCRTRTHGLNNSRKKQGLHSSNSHEDGWHEGFGFRRVLKKSLRERKWGNDRVGLRLKKIMNEAKLTLAWRLSMIEEEDRRVGYHDDNSNTKVGIKDVSQSSKPIKSTSKSWNSSTPRRTITEPWTEARKRDSSNSKIWEETEMLWDTLPSSLVKLGKVFPFYSRSTRHRDATLLAAVEALQEAAATEKLLKCLNKFSELRLAKEDQHPSINKFFKLQDSMTQCRTIVQSLTNISPQRMADCDLISPGSSREALKLAVDRSRNAITWVKAAVASDLVPLSTSGTKEGKNEAKNTKQPCQITMPKGGYTITKQRSNGEFHSALAAEKENLPNWANESTLNIARNLADTLQDECETWFLAYIENYLGCFYNECLSNVPHSQVAESMCQIKRLNDWLDTMGSDGKSTSRGPKFEAYGRVRNKIYEVLFEAC</sequence>
<dbReference type="GO" id="GO:0016787">
    <property type="term" value="F:hydrolase activity"/>
    <property type="evidence" value="ECO:0007669"/>
    <property type="project" value="UniProtKB-KW"/>
</dbReference>
<gene>
    <name evidence="4" type="ORF">F3Y22_tig00110831pilonHSYRG00434</name>
</gene>
<dbReference type="AlphaFoldDB" id="A0A6A2ZNI8"/>
<dbReference type="Pfam" id="PF06075">
    <property type="entry name" value="DUF936"/>
    <property type="match status" value="1"/>
</dbReference>
<feature type="domain" description="DUF6857" evidence="3">
    <location>
        <begin position="218"/>
        <end position="509"/>
    </location>
</feature>
<feature type="compositionally biased region" description="Polar residues" evidence="1">
    <location>
        <begin position="182"/>
        <end position="203"/>
    </location>
</feature>
<name>A0A6A2ZNI8_HIBSY</name>
<dbReference type="InterPro" id="IPR010341">
    <property type="entry name" value="DUF936_pln"/>
</dbReference>
<dbReference type="PANTHER" id="PTHR31928">
    <property type="entry name" value="EXPRESSED PROTEIN"/>
    <property type="match status" value="1"/>
</dbReference>
<protein>
    <submittedName>
        <fullName evidence="4">Glycosyl hydrolase family protein</fullName>
    </submittedName>
</protein>
<reference evidence="4" key="1">
    <citation type="submission" date="2019-09" db="EMBL/GenBank/DDBJ databases">
        <title>Draft genome information of white flower Hibiscus syriacus.</title>
        <authorList>
            <person name="Kim Y.-M."/>
        </authorList>
    </citation>
    <scope>NUCLEOTIDE SEQUENCE [LARGE SCALE GENOMIC DNA]</scope>
    <source>
        <strain evidence="4">YM2019G1</strain>
    </source>
</reference>
<dbReference type="PANTHER" id="PTHR31928:SF12">
    <property type="entry name" value="DUF3741 DOMAIN-CONTAINING PROTEIN"/>
    <property type="match status" value="1"/>
</dbReference>
<dbReference type="InterPro" id="IPR048297">
    <property type="entry name" value="DUF936_dom_pln"/>
</dbReference>
<keyword evidence="5" id="KW-1185">Reference proteome</keyword>
<dbReference type="Proteomes" id="UP000436088">
    <property type="component" value="Unassembled WGS sequence"/>
</dbReference>
<evidence type="ECO:0000259" key="3">
    <source>
        <dbReference type="Pfam" id="PF21647"/>
    </source>
</evidence>
<dbReference type="InterPro" id="IPR049172">
    <property type="entry name" value="DUF6857_pln"/>
</dbReference>
<comment type="caution">
    <text evidence="4">The sequence shown here is derived from an EMBL/GenBank/DDBJ whole genome shotgun (WGS) entry which is preliminary data.</text>
</comment>
<dbReference type="Pfam" id="PF21647">
    <property type="entry name" value="DUF6857"/>
    <property type="match status" value="1"/>
</dbReference>